<dbReference type="Pfam" id="PF00266">
    <property type="entry name" value="Aminotran_5"/>
    <property type="match status" value="1"/>
</dbReference>
<dbReference type="FunFam" id="3.40.640.10:FF:000084">
    <property type="entry name" value="IscS-like cysteine desulfurase"/>
    <property type="match status" value="1"/>
</dbReference>
<sequence length="379" mass="41302">MIYLDNSATTQPYPEVVKSYSQVATQFFANPSSLHGLGGTVEKLYRESKKQMAQLLQVDAHELIMTASGTESNNMALKSVAWTFRNRGKHIITTQIEHPSVLNTMAFLEKNGFEVTYLPVDKQGQVAVADVEKHLRPDTILVSIMHVNNEIGSIQPIQAIGDLLADYDHVLFHVDAVQSLTKVPLAIKAMKIDLLSASAHKFHGVRGAGILYKNKYLRLEPLLHGGGQEEGFRSGTENVAAVVAMAKALRMEMARMQTEVSQLAALKNDFILWLQTIEAVTVYSSTIGAPHICCFSIKGQKGEVVVHALEAEGIYISTTSACSSKSATIDGTLIAMKVPNQAAKGAVRFSFNFDITAAKMAQVKTAVTKVIKNLSEVVN</sequence>
<evidence type="ECO:0000256" key="3">
    <source>
        <dbReference type="ARBA" id="ARBA00022723"/>
    </source>
</evidence>
<evidence type="ECO:0000313" key="9">
    <source>
        <dbReference type="EMBL" id="EUJ40135.1"/>
    </source>
</evidence>
<feature type="domain" description="Aminotransferase class V" evidence="8">
    <location>
        <begin position="2"/>
        <end position="358"/>
    </location>
</feature>
<evidence type="ECO:0000256" key="1">
    <source>
        <dbReference type="ARBA" id="ARBA00001933"/>
    </source>
</evidence>
<gene>
    <name evidence="9" type="ORF">BCAMP_05576</name>
</gene>
<name>W7CTU3_9LIST</name>
<keyword evidence="10" id="KW-1185">Reference proteome</keyword>
<dbReference type="GO" id="GO:0031071">
    <property type="term" value="F:cysteine desulfurase activity"/>
    <property type="evidence" value="ECO:0007669"/>
    <property type="project" value="UniProtKB-ARBA"/>
</dbReference>
<dbReference type="PANTHER" id="PTHR11601">
    <property type="entry name" value="CYSTEINE DESULFURYLASE FAMILY MEMBER"/>
    <property type="match status" value="1"/>
</dbReference>
<keyword evidence="5" id="KW-0408">Iron</keyword>
<accession>W7CTU3</accession>
<dbReference type="AlphaFoldDB" id="W7CTU3"/>
<evidence type="ECO:0000256" key="7">
    <source>
        <dbReference type="RuleBase" id="RU004504"/>
    </source>
</evidence>
<evidence type="ECO:0000256" key="6">
    <source>
        <dbReference type="ARBA" id="ARBA00023014"/>
    </source>
</evidence>
<evidence type="ECO:0000256" key="2">
    <source>
        <dbReference type="ARBA" id="ARBA00006490"/>
    </source>
</evidence>
<keyword evidence="3" id="KW-0479">Metal-binding</keyword>
<dbReference type="STRING" id="1265861.BCAMP_05576"/>
<dbReference type="InterPro" id="IPR020578">
    <property type="entry name" value="Aminotrans_V_PyrdxlP_BS"/>
</dbReference>
<dbReference type="InterPro" id="IPR015421">
    <property type="entry name" value="PyrdxlP-dep_Trfase_major"/>
</dbReference>
<dbReference type="OrthoDB" id="9808002at2"/>
<organism evidence="9 10">
    <name type="scientific">Brochothrix campestris FSL F6-1037</name>
    <dbReference type="NCBI Taxonomy" id="1265861"/>
    <lineage>
        <taxon>Bacteria</taxon>
        <taxon>Bacillati</taxon>
        <taxon>Bacillota</taxon>
        <taxon>Bacilli</taxon>
        <taxon>Bacillales</taxon>
        <taxon>Listeriaceae</taxon>
        <taxon>Brochothrix</taxon>
    </lineage>
</organism>
<dbReference type="PROSITE" id="PS00595">
    <property type="entry name" value="AA_TRANSFER_CLASS_5"/>
    <property type="match status" value="1"/>
</dbReference>
<comment type="caution">
    <text evidence="9">The sequence shown here is derived from an EMBL/GenBank/DDBJ whole genome shotgun (WGS) entry which is preliminary data.</text>
</comment>
<dbReference type="GO" id="GO:0051536">
    <property type="term" value="F:iron-sulfur cluster binding"/>
    <property type="evidence" value="ECO:0007669"/>
    <property type="project" value="UniProtKB-KW"/>
</dbReference>
<dbReference type="SUPFAM" id="SSF53383">
    <property type="entry name" value="PLP-dependent transferases"/>
    <property type="match status" value="1"/>
</dbReference>
<dbReference type="RefSeq" id="WP_035314208.1">
    <property type="nucleotide sequence ID" value="NZ_AODH01000021.1"/>
</dbReference>
<comment type="similarity">
    <text evidence="2">Belongs to the class-V pyridoxal-phosphate-dependent aminotransferase family. NifS/IscS subfamily.</text>
</comment>
<dbReference type="InterPro" id="IPR000192">
    <property type="entry name" value="Aminotrans_V_dom"/>
</dbReference>
<dbReference type="Gene3D" id="1.10.260.50">
    <property type="match status" value="1"/>
</dbReference>
<dbReference type="InterPro" id="IPR015422">
    <property type="entry name" value="PyrdxlP-dep_Trfase_small"/>
</dbReference>
<dbReference type="Gene3D" id="3.40.640.10">
    <property type="entry name" value="Type I PLP-dependent aspartate aminotransferase-like (Major domain)"/>
    <property type="match status" value="1"/>
</dbReference>
<protein>
    <submittedName>
        <fullName evidence="9">Cysteine desulfurase</fullName>
    </submittedName>
</protein>
<evidence type="ECO:0000256" key="4">
    <source>
        <dbReference type="ARBA" id="ARBA00022898"/>
    </source>
</evidence>
<evidence type="ECO:0000313" key="10">
    <source>
        <dbReference type="Proteomes" id="UP000019243"/>
    </source>
</evidence>
<dbReference type="NCBIfam" id="NF002806">
    <property type="entry name" value="PRK02948.1"/>
    <property type="match status" value="1"/>
</dbReference>
<dbReference type="PATRIC" id="fig|1265861.3.peg.1104"/>
<dbReference type="InterPro" id="IPR015424">
    <property type="entry name" value="PyrdxlP-dep_Trfase"/>
</dbReference>
<reference evidence="9 10" key="1">
    <citation type="submission" date="2012-12" db="EMBL/GenBank/DDBJ databases">
        <title>Novel taxa of Listeriaceae from agricultural environments in the United States.</title>
        <authorList>
            <person name="den Bakker H.C."/>
            <person name="Allred A."/>
            <person name="Warchocki S."/>
            <person name="Wright E.M."/>
            <person name="Burrell A."/>
            <person name="Nightingale K.K."/>
            <person name="Kephart D."/>
            <person name="Wiedmann M."/>
        </authorList>
    </citation>
    <scope>NUCLEOTIDE SEQUENCE [LARGE SCALE GENOMIC DNA]</scope>
    <source>
        <strain evidence="9 10">FSL F6-1037</strain>
    </source>
</reference>
<keyword evidence="6" id="KW-0411">Iron-sulfur</keyword>
<dbReference type="EMBL" id="AODH01000021">
    <property type="protein sequence ID" value="EUJ40135.1"/>
    <property type="molecule type" value="Genomic_DNA"/>
</dbReference>
<keyword evidence="4" id="KW-0663">Pyridoxal phosphate</keyword>
<evidence type="ECO:0000259" key="8">
    <source>
        <dbReference type="Pfam" id="PF00266"/>
    </source>
</evidence>
<evidence type="ECO:0000256" key="5">
    <source>
        <dbReference type="ARBA" id="ARBA00023004"/>
    </source>
</evidence>
<dbReference type="PIRSF" id="PIRSF005572">
    <property type="entry name" value="NifS"/>
    <property type="match status" value="1"/>
</dbReference>
<dbReference type="InterPro" id="IPR016454">
    <property type="entry name" value="Cysteine_dSase"/>
</dbReference>
<dbReference type="PANTHER" id="PTHR11601:SF50">
    <property type="entry name" value="CYSTEINE DESULFURASE ISCS 2-RELATED"/>
    <property type="match status" value="1"/>
</dbReference>
<dbReference type="Proteomes" id="UP000019243">
    <property type="component" value="Unassembled WGS sequence"/>
</dbReference>
<proteinExistence type="inferred from homology"/>
<comment type="cofactor">
    <cofactor evidence="1 7">
        <name>pyridoxal 5'-phosphate</name>
        <dbReference type="ChEBI" id="CHEBI:597326"/>
    </cofactor>
</comment>
<dbReference type="Gene3D" id="3.90.1150.10">
    <property type="entry name" value="Aspartate Aminotransferase, domain 1"/>
    <property type="match status" value="1"/>
</dbReference>
<dbReference type="GO" id="GO:0046872">
    <property type="term" value="F:metal ion binding"/>
    <property type="evidence" value="ECO:0007669"/>
    <property type="project" value="UniProtKB-KW"/>
</dbReference>